<reference evidence="1" key="1">
    <citation type="journal article" date="2020" name="Stud. Mycol.">
        <title>101 Dothideomycetes genomes: a test case for predicting lifestyles and emergence of pathogens.</title>
        <authorList>
            <person name="Haridas S."/>
            <person name="Albert R."/>
            <person name="Binder M."/>
            <person name="Bloem J."/>
            <person name="Labutti K."/>
            <person name="Salamov A."/>
            <person name="Andreopoulos B."/>
            <person name="Baker S."/>
            <person name="Barry K."/>
            <person name="Bills G."/>
            <person name="Bluhm B."/>
            <person name="Cannon C."/>
            <person name="Castanera R."/>
            <person name="Culley D."/>
            <person name="Daum C."/>
            <person name="Ezra D."/>
            <person name="Gonzalez J."/>
            <person name="Henrissat B."/>
            <person name="Kuo A."/>
            <person name="Liang C."/>
            <person name="Lipzen A."/>
            <person name="Lutzoni F."/>
            <person name="Magnuson J."/>
            <person name="Mondo S."/>
            <person name="Nolan M."/>
            <person name="Ohm R."/>
            <person name="Pangilinan J."/>
            <person name="Park H.-J."/>
            <person name="Ramirez L."/>
            <person name="Alfaro M."/>
            <person name="Sun H."/>
            <person name="Tritt A."/>
            <person name="Yoshinaga Y."/>
            <person name="Zwiers L.-H."/>
            <person name="Turgeon B."/>
            <person name="Goodwin S."/>
            <person name="Spatafora J."/>
            <person name="Crous P."/>
            <person name="Grigoriev I."/>
        </authorList>
    </citation>
    <scope>NUCLEOTIDE SEQUENCE</scope>
    <source>
        <strain evidence="1">CBS 525.71</strain>
    </source>
</reference>
<protein>
    <submittedName>
        <fullName evidence="1">Uncharacterized protein</fullName>
    </submittedName>
</protein>
<comment type="caution">
    <text evidence="1">The sequence shown here is derived from an EMBL/GenBank/DDBJ whole genome shotgun (WGS) entry which is preliminary data.</text>
</comment>
<dbReference type="Proteomes" id="UP000799754">
    <property type="component" value="Unassembled WGS sequence"/>
</dbReference>
<accession>A0ACB6S7T5</accession>
<gene>
    <name evidence="1" type="ORF">BU25DRAFT_19065</name>
</gene>
<name>A0ACB6S7T5_9PLEO</name>
<evidence type="ECO:0000313" key="2">
    <source>
        <dbReference type="Proteomes" id="UP000799754"/>
    </source>
</evidence>
<organism evidence="1 2">
    <name type="scientific">Macroventuria anomochaeta</name>
    <dbReference type="NCBI Taxonomy" id="301207"/>
    <lineage>
        <taxon>Eukaryota</taxon>
        <taxon>Fungi</taxon>
        <taxon>Dikarya</taxon>
        <taxon>Ascomycota</taxon>
        <taxon>Pezizomycotina</taxon>
        <taxon>Dothideomycetes</taxon>
        <taxon>Pleosporomycetidae</taxon>
        <taxon>Pleosporales</taxon>
        <taxon>Pleosporineae</taxon>
        <taxon>Didymellaceae</taxon>
        <taxon>Macroventuria</taxon>
    </lineage>
</organism>
<evidence type="ECO:0000313" key="1">
    <source>
        <dbReference type="EMBL" id="KAF2629274.1"/>
    </source>
</evidence>
<dbReference type="EMBL" id="MU006710">
    <property type="protein sequence ID" value="KAF2629274.1"/>
    <property type="molecule type" value="Genomic_DNA"/>
</dbReference>
<proteinExistence type="predicted"/>
<keyword evidence="2" id="KW-1185">Reference proteome</keyword>
<sequence length="143" mass="15641">MFSRHISAAFLTRCHASVCGLCCARFGARKEPCLTRRYYRHSLKLATGYLLVDCTVVDLLICSMLLVSTSQAVDGMRRGTKLMRPCQCEVGLVASLINSDCHYADSFASAVDVNSMRSPPLRTSAPPRPSQMKDPSPAEIPAD</sequence>